<gene>
    <name evidence="5" type="ORF">GN330_01750</name>
</gene>
<protein>
    <submittedName>
        <fullName evidence="5">Galactonate dehydratase</fullName>
    </submittedName>
</protein>
<evidence type="ECO:0000313" key="6">
    <source>
        <dbReference type="Proteomes" id="UP000463224"/>
    </source>
</evidence>
<keyword evidence="2" id="KW-0456">Lyase</keyword>
<comment type="similarity">
    <text evidence="1">Belongs to the UxaA family.</text>
</comment>
<evidence type="ECO:0000256" key="1">
    <source>
        <dbReference type="ARBA" id="ARBA00010986"/>
    </source>
</evidence>
<dbReference type="GO" id="GO:0016829">
    <property type="term" value="F:lyase activity"/>
    <property type="evidence" value="ECO:0007669"/>
    <property type="project" value="UniProtKB-KW"/>
</dbReference>
<organism evidence="5 6">
    <name type="scientific">Nitratireductor arenosus</name>
    <dbReference type="NCBI Taxonomy" id="2682096"/>
    <lineage>
        <taxon>Bacteria</taxon>
        <taxon>Pseudomonadati</taxon>
        <taxon>Pseudomonadota</taxon>
        <taxon>Alphaproteobacteria</taxon>
        <taxon>Hyphomicrobiales</taxon>
        <taxon>Phyllobacteriaceae</taxon>
        <taxon>Nitratireductor</taxon>
    </lineage>
</organism>
<keyword evidence="6" id="KW-1185">Reference proteome</keyword>
<dbReference type="InterPro" id="IPR048332">
    <property type="entry name" value="GD_AH_C"/>
</dbReference>
<reference evidence="5 6" key="1">
    <citation type="submission" date="2019-12" db="EMBL/GenBank/DDBJ databases">
        <title>Nitratireductor arenosus sp. nov., Isolated from sea sand, Jeju island, South Korea.</title>
        <authorList>
            <person name="Kim W."/>
        </authorList>
    </citation>
    <scope>NUCLEOTIDE SEQUENCE [LARGE SCALE GENOMIC DNA]</scope>
    <source>
        <strain evidence="5 6">CAU 1489</strain>
    </source>
</reference>
<dbReference type="PANTHER" id="PTHR30536:SF5">
    <property type="entry name" value="ALTRONATE DEHYDRATASE"/>
    <property type="match status" value="1"/>
</dbReference>
<sequence length="427" mass="45656">MYTIAAAPKAAASTHPMHNSKVTDMKFKGYRRADGSIGIRNHILVIPTVSCVNRVALDIASKTGAVTFMHPYGCTFDAEENTTTEDTFIGHGRHQNVGAVLVVSLGCETASARRIADTIAPTGKPVEMLIVQKQGGARSTRDAGIEIVERLKGEIAAEPRDEGDVSELIVALECGSSDAFSGLTANPAVGEAADILVGAGGTVVLSEITEMVGAERVLWRRGKTDRIKQDLMTLIKEYEIELSMTTQDDSGVFISPGNIEGGLTTIEEKSLGCIYKAGTQPIVQIVKYGERPTEKGVVIMDTPGFDIASVTGKVAGGAHMVLFTTGKGTPTGSCIAPVLKISSNNDTYKAMREDIDLSAGDVLEGTKSLKQVGEEIVELVLDVANGKEAKAEYFNIQEFAIPNVSVVRKEVIHQKLAEQNDFRFQQP</sequence>
<evidence type="ECO:0000259" key="4">
    <source>
        <dbReference type="Pfam" id="PF20629"/>
    </source>
</evidence>
<evidence type="ECO:0000256" key="2">
    <source>
        <dbReference type="ARBA" id="ARBA00023239"/>
    </source>
</evidence>
<feature type="domain" description="D-galactarate/Altronate dehydratase second" evidence="3">
    <location>
        <begin position="29"/>
        <end position="152"/>
    </location>
</feature>
<dbReference type="Proteomes" id="UP000463224">
    <property type="component" value="Unassembled WGS sequence"/>
</dbReference>
<evidence type="ECO:0000313" key="5">
    <source>
        <dbReference type="EMBL" id="MVA95980.1"/>
    </source>
</evidence>
<dbReference type="Pfam" id="PF04295">
    <property type="entry name" value="GD_AH_second"/>
    <property type="match status" value="1"/>
</dbReference>
<name>A0A844QD88_9HYPH</name>
<feature type="domain" description="D-galactarate/Altronate dehydratase C-terminal" evidence="4">
    <location>
        <begin position="165"/>
        <end position="404"/>
    </location>
</feature>
<dbReference type="InterPro" id="IPR052172">
    <property type="entry name" value="UxaA_altronate/galactarate_dh"/>
</dbReference>
<evidence type="ECO:0000259" key="3">
    <source>
        <dbReference type="Pfam" id="PF04295"/>
    </source>
</evidence>
<dbReference type="AlphaFoldDB" id="A0A844QD88"/>
<accession>A0A844QD88</accession>
<comment type="caution">
    <text evidence="5">The sequence shown here is derived from an EMBL/GenBank/DDBJ whole genome shotgun (WGS) entry which is preliminary data.</text>
</comment>
<dbReference type="GO" id="GO:0019698">
    <property type="term" value="P:D-galacturonate catabolic process"/>
    <property type="evidence" value="ECO:0007669"/>
    <property type="project" value="TreeGrafter"/>
</dbReference>
<proteinExistence type="inferred from homology"/>
<dbReference type="Pfam" id="PF20629">
    <property type="entry name" value="GD_AH_C"/>
    <property type="match status" value="1"/>
</dbReference>
<dbReference type="InterPro" id="IPR007392">
    <property type="entry name" value="GD_AH_second"/>
</dbReference>
<dbReference type="EMBL" id="WPHG01000001">
    <property type="protein sequence ID" value="MVA95980.1"/>
    <property type="molecule type" value="Genomic_DNA"/>
</dbReference>
<dbReference type="PANTHER" id="PTHR30536">
    <property type="entry name" value="ALTRONATE/GALACTARATE DEHYDRATASE"/>
    <property type="match status" value="1"/>
</dbReference>